<dbReference type="RefSeq" id="WP_310774519.1">
    <property type="nucleotide sequence ID" value="NZ_CP134050.1"/>
</dbReference>
<dbReference type="GO" id="GO:0032259">
    <property type="term" value="P:methylation"/>
    <property type="evidence" value="ECO:0007669"/>
    <property type="project" value="UniProtKB-KW"/>
</dbReference>
<evidence type="ECO:0000256" key="3">
    <source>
        <dbReference type="ARBA" id="ARBA00022691"/>
    </source>
</evidence>
<proteinExistence type="predicted"/>
<name>A0ABY9TCG4_BREBE</name>
<dbReference type="PANTHER" id="PTHR43464:SF19">
    <property type="entry name" value="UBIQUINONE BIOSYNTHESIS O-METHYLTRANSFERASE, MITOCHONDRIAL"/>
    <property type="match status" value="1"/>
</dbReference>
<organism evidence="5 6">
    <name type="scientific">Brevibacillus brevis</name>
    <name type="common">Bacillus brevis</name>
    <dbReference type="NCBI Taxonomy" id="1393"/>
    <lineage>
        <taxon>Bacteria</taxon>
        <taxon>Bacillati</taxon>
        <taxon>Bacillota</taxon>
        <taxon>Bacilli</taxon>
        <taxon>Bacillales</taxon>
        <taxon>Paenibacillaceae</taxon>
        <taxon>Brevibacillus</taxon>
    </lineage>
</organism>
<feature type="domain" description="Methyltransferase" evidence="4">
    <location>
        <begin position="37"/>
        <end position="120"/>
    </location>
</feature>
<evidence type="ECO:0000259" key="4">
    <source>
        <dbReference type="Pfam" id="PF13649"/>
    </source>
</evidence>
<dbReference type="SUPFAM" id="SSF53335">
    <property type="entry name" value="S-adenosyl-L-methionine-dependent methyltransferases"/>
    <property type="match status" value="1"/>
</dbReference>
<evidence type="ECO:0000256" key="2">
    <source>
        <dbReference type="ARBA" id="ARBA00022679"/>
    </source>
</evidence>
<dbReference type="Pfam" id="PF13649">
    <property type="entry name" value="Methyltransf_25"/>
    <property type="match status" value="1"/>
</dbReference>
<gene>
    <name evidence="5" type="ORF">RGB73_24210</name>
</gene>
<dbReference type="Proteomes" id="UP001256827">
    <property type="component" value="Chromosome"/>
</dbReference>
<keyword evidence="6" id="KW-1185">Reference proteome</keyword>
<dbReference type="Gene3D" id="3.40.50.150">
    <property type="entry name" value="Vaccinia Virus protein VP39"/>
    <property type="match status" value="1"/>
</dbReference>
<evidence type="ECO:0000313" key="5">
    <source>
        <dbReference type="EMBL" id="WNC17805.1"/>
    </source>
</evidence>
<dbReference type="EMBL" id="CP134050">
    <property type="protein sequence ID" value="WNC17805.1"/>
    <property type="molecule type" value="Genomic_DNA"/>
</dbReference>
<sequence>MGDRQFWDDKFASRGNQPLPPEKALVEHAACFKKGSVLDIACGDGRNSLFLLERGFHVTGIDFSREALKRLEKFARQRNHLVATRQVDLNEPDALADLGTFDNIVINHYRLNKESLARLHSLVTDEGILFVCGFGHEHTHDPTIRPEDLIQPSDFDAVQPHFRLLTYLEEQNEIGSIVTYMFCKEKGEK</sequence>
<reference evidence="5 6" key="1">
    <citation type="submission" date="2023-09" db="EMBL/GenBank/DDBJ databases">
        <title>Complete Genome and Methylome dissection of Bacillus brevis NEB573 original source of BbsI restriction endonuclease.</title>
        <authorList>
            <person name="Fomenkov A."/>
            <person name="Roberts R.D."/>
        </authorList>
    </citation>
    <scope>NUCLEOTIDE SEQUENCE [LARGE SCALE GENOMIC DNA]</scope>
    <source>
        <strain evidence="5 6">NEB573</strain>
    </source>
</reference>
<dbReference type="GO" id="GO:0008168">
    <property type="term" value="F:methyltransferase activity"/>
    <property type="evidence" value="ECO:0007669"/>
    <property type="project" value="UniProtKB-KW"/>
</dbReference>
<keyword evidence="2" id="KW-0808">Transferase</keyword>
<dbReference type="CDD" id="cd02440">
    <property type="entry name" value="AdoMet_MTases"/>
    <property type="match status" value="1"/>
</dbReference>
<accession>A0ABY9TCG4</accession>
<dbReference type="InterPro" id="IPR041698">
    <property type="entry name" value="Methyltransf_25"/>
</dbReference>
<protein>
    <submittedName>
        <fullName evidence="5">Methyltransferase domain-containing protein</fullName>
    </submittedName>
</protein>
<keyword evidence="3" id="KW-0949">S-adenosyl-L-methionine</keyword>
<dbReference type="InterPro" id="IPR029063">
    <property type="entry name" value="SAM-dependent_MTases_sf"/>
</dbReference>
<evidence type="ECO:0000313" key="6">
    <source>
        <dbReference type="Proteomes" id="UP001256827"/>
    </source>
</evidence>
<dbReference type="PANTHER" id="PTHR43464">
    <property type="entry name" value="METHYLTRANSFERASE"/>
    <property type="match status" value="1"/>
</dbReference>
<evidence type="ECO:0000256" key="1">
    <source>
        <dbReference type="ARBA" id="ARBA00022603"/>
    </source>
</evidence>
<keyword evidence="1 5" id="KW-0489">Methyltransferase</keyword>